<accession>A0A2N9XQV7</accession>
<reference evidence="4 5" key="1">
    <citation type="journal article" date="2017" name="MBio">
        <title>Type VI secretion-mediated competition in the bee gut microbiome.</title>
        <authorList>
            <person name="Steele M.I."/>
            <person name="Kwong W.K."/>
            <person name="Powell J.E."/>
            <person name="Whiteley M."/>
            <person name="Moran N.A."/>
        </authorList>
    </citation>
    <scope>NUCLEOTIDE SEQUENCE [LARGE SCALE GENOMIC DNA]</scope>
    <source>
        <strain evidence="4 5">Occ4-2</strain>
    </source>
</reference>
<dbReference type="InterPro" id="IPR007067">
    <property type="entry name" value="Tail_sheath"/>
</dbReference>
<name>A0A2N9XQV7_9NEIS</name>
<evidence type="ECO:0000259" key="3">
    <source>
        <dbReference type="Pfam" id="PF17482"/>
    </source>
</evidence>
<evidence type="ECO:0000313" key="5">
    <source>
        <dbReference type="Proteomes" id="UP000231484"/>
    </source>
</evidence>
<feature type="domain" description="Tail sheath protein C-terminal" evidence="3">
    <location>
        <begin position="373"/>
        <end position="474"/>
    </location>
</feature>
<dbReference type="InterPro" id="IPR020287">
    <property type="entry name" value="Tail_sheath_C"/>
</dbReference>
<dbReference type="AlphaFoldDB" id="A0A2N9XQV7"/>
<comment type="similarity">
    <text evidence="1">Belongs to the myoviridae tail sheath protein family.</text>
</comment>
<organism evidence="4 5">
    <name type="scientific">Snodgrassella alvi</name>
    <dbReference type="NCBI Taxonomy" id="1196083"/>
    <lineage>
        <taxon>Bacteria</taxon>
        <taxon>Pseudomonadati</taxon>
        <taxon>Pseudomonadota</taxon>
        <taxon>Betaproteobacteria</taxon>
        <taxon>Neisseriales</taxon>
        <taxon>Neisseriaceae</taxon>
        <taxon>Snodgrassella</taxon>
    </lineage>
</organism>
<dbReference type="Pfam" id="PF04984">
    <property type="entry name" value="Phage_sheath_1"/>
    <property type="match status" value="1"/>
</dbReference>
<gene>
    <name evidence="4" type="ORF">BHC48_05265</name>
</gene>
<evidence type="ECO:0000256" key="1">
    <source>
        <dbReference type="ARBA" id="ARBA00008005"/>
    </source>
</evidence>
<dbReference type="Pfam" id="PF17482">
    <property type="entry name" value="Phage_sheath_1C"/>
    <property type="match status" value="1"/>
</dbReference>
<feature type="domain" description="Tail sheath protein subtilisin-like" evidence="2">
    <location>
        <begin position="208"/>
        <end position="365"/>
    </location>
</feature>
<protein>
    <submittedName>
        <fullName evidence="4">Phage tail protein</fullName>
    </submittedName>
</protein>
<proteinExistence type="inferred from homology"/>
<evidence type="ECO:0000313" key="4">
    <source>
        <dbReference type="EMBL" id="PIT50712.1"/>
    </source>
</evidence>
<dbReference type="PIRSF" id="PIRSF007349">
    <property type="entry name" value="Tsp_L"/>
    <property type="match status" value="1"/>
</dbReference>
<comment type="caution">
    <text evidence="4">The sequence shown here is derived from an EMBL/GenBank/DDBJ whole genome shotgun (WGS) entry which is preliminary data.</text>
</comment>
<dbReference type="EMBL" id="MEIQ01000033">
    <property type="protein sequence ID" value="PIT50712.1"/>
    <property type="molecule type" value="Genomic_DNA"/>
</dbReference>
<evidence type="ECO:0000259" key="2">
    <source>
        <dbReference type="Pfam" id="PF04984"/>
    </source>
</evidence>
<dbReference type="Proteomes" id="UP000231484">
    <property type="component" value="Unassembled WGS sequence"/>
</dbReference>
<sequence length="477" mass="51745">MIDNIQFDTVRNDIRVPGRYIEFNTRTAVRGLPANPQKMLLIAPMLPEGKQPALTPVQLFSDADAATLFGQGSWAYHCVKQAFVNNPYLDLTIIGVNDVGQSTAATASVSVVFANSLNNSGILTITIGGIDCQTTVSSNDDTLNIIDRMVDIINSANTLAVAEADGYTIKLTARNSGSIGNEIALLASFSAENVSLADVSLDIKPFQGGYGDQDIGPALEQVAGKHYHIICNAFTDSLNARKLSDHIDLVSNAIEKRGCIGVMGWRGTLSTGTAFAKDINSGRITIAWYKNAMEGNAIIAAGYAAVIAGETDPARPLNTLEIKGLRKTTDANWPLFAEFNSALYNGLTPLQIVNNRVQIMRAVSTYVKNATGTDDPALLDITTIRTLDYVRDAVNQRIALRFPREKLSERTPLKVRSEILDVLYQCENAEILEAVLENKDKLIVQRNPNDPNRLDAVIPADVVNGLHVLAARVDLYL</sequence>
<dbReference type="InterPro" id="IPR035089">
    <property type="entry name" value="Phage_sheath_subtilisin"/>
</dbReference>